<dbReference type="RefSeq" id="WP_145167971.1">
    <property type="nucleotide sequence ID" value="NZ_CP036525.1"/>
</dbReference>
<organism evidence="3 4">
    <name type="scientific">Rubripirellula lacrimiformis</name>
    <dbReference type="NCBI Taxonomy" id="1930273"/>
    <lineage>
        <taxon>Bacteria</taxon>
        <taxon>Pseudomonadati</taxon>
        <taxon>Planctomycetota</taxon>
        <taxon>Planctomycetia</taxon>
        <taxon>Pirellulales</taxon>
        <taxon>Pirellulaceae</taxon>
        <taxon>Rubripirellula</taxon>
    </lineage>
</organism>
<protein>
    <recommendedName>
        <fullName evidence="5">GYF domain-containing protein</fullName>
    </recommendedName>
</protein>
<evidence type="ECO:0000313" key="3">
    <source>
        <dbReference type="EMBL" id="QDT02215.1"/>
    </source>
</evidence>
<feature type="transmembrane region" description="Helical" evidence="2">
    <location>
        <begin position="105"/>
        <end position="125"/>
    </location>
</feature>
<feature type="compositionally biased region" description="Basic and acidic residues" evidence="1">
    <location>
        <begin position="79"/>
        <end position="92"/>
    </location>
</feature>
<reference evidence="3 4" key="1">
    <citation type="submission" date="2019-02" db="EMBL/GenBank/DDBJ databases">
        <title>Deep-cultivation of Planctomycetes and their phenomic and genomic characterization uncovers novel biology.</title>
        <authorList>
            <person name="Wiegand S."/>
            <person name="Jogler M."/>
            <person name="Boedeker C."/>
            <person name="Pinto D."/>
            <person name="Vollmers J."/>
            <person name="Rivas-Marin E."/>
            <person name="Kohn T."/>
            <person name="Peeters S.H."/>
            <person name="Heuer A."/>
            <person name="Rast P."/>
            <person name="Oberbeckmann S."/>
            <person name="Bunk B."/>
            <person name="Jeske O."/>
            <person name="Meyerdierks A."/>
            <person name="Storesund J.E."/>
            <person name="Kallscheuer N."/>
            <person name="Luecker S."/>
            <person name="Lage O.M."/>
            <person name="Pohl T."/>
            <person name="Merkel B.J."/>
            <person name="Hornburger P."/>
            <person name="Mueller R.-W."/>
            <person name="Bruemmer F."/>
            <person name="Labrenz M."/>
            <person name="Spormann A.M."/>
            <person name="Op den Camp H."/>
            <person name="Overmann J."/>
            <person name="Amann R."/>
            <person name="Jetten M.S.M."/>
            <person name="Mascher T."/>
            <person name="Medema M.H."/>
            <person name="Devos D.P."/>
            <person name="Kaster A.-K."/>
            <person name="Ovreas L."/>
            <person name="Rohde M."/>
            <person name="Galperin M.Y."/>
            <person name="Jogler C."/>
        </authorList>
    </citation>
    <scope>NUCLEOTIDE SEQUENCE [LARGE SCALE GENOMIC DNA]</scope>
    <source>
        <strain evidence="3 4">K22_7</strain>
    </source>
</reference>
<feature type="region of interest" description="Disordered" evidence="1">
    <location>
        <begin position="68"/>
        <end position="92"/>
    </location>
</feature>
<feature type="transmembrane region" description="Helical" evidence="2">
    <location>
        <begin position="137"/>
        <end position="160"/>
    </location>
</feature>
<dbReference type="Proteomes" id="UP000318538">
    <property type="component" value="Chromosome"/>
</dbReference>
<accession>A0A517N509</accession>
<keyword evidence="2" id="KW-0472">Membrane</keyword>
<dbReference type="KEGG" id="rlc:K227x_05870"/>
<sequence length="271" mass="29743">MASHDWFLRHNDGEVHGPFTLQQLIDAALVGSVAFDTEVMSERHTSGRWILASRIKQIAAAMASMNVPQAPPAEPRPAGNRESDGQPDVDSFHVKTVDRPRHAPMIVPSTIGAAFFAIFDFRFRYYITPWIIRIQWAVFVTAVVLLMAIVTFTTIVAPFAESLSSNLPDTASSRASRDNTDAGSRSSSAWAPQPPSPSVLPGWIGGVGKFVASKLGQAAVLLFFFGGCIASLLYVRLILESAIVFFRIAEDIANVHDIAKRFRKETRRSSE</sequence>
<name>A0A517N509_9BACT</name>
<dbReference type="OrthoDB" id="287989at2"/>
<evidence type="ECO:0000256" key="2">
    <source>
        <dbReference type="SAM" id="Phobius"/>
    </source>
</evidence>
<evidence type="ECO:0000313" key="4">
    <source>
        <dbReference type="Proteomes" id="UP000318538"/>
    </source>
</evidence>
<proteinExistence type="predicted"/>
<gene>
    <name evidence="3" type="ORF">K227x_05870</name>
</gene>
<dbReference type="AlphaFoldDB" id="A0A517N509"/>
<evidence type="ECO:0008006" key="5">
    <source>
        <dbReference type="Google" id="ProtNLM"/>
    </source>
</evidence>
<evidence type="ECO:0000256" key="1">
    <source>
        <dbReference type="SAM" id="MobiDB-lite"/>
    </source>
</evidence>
<feature type="transmembrane region" description="Helical" evidence="2">
    <location>
        <begin position="218"/>
        <end position="239"/>
    </location>
</feature>
<keyword evidence="2" id="KW-1133">Transmembrane helix</keyword>
<keyword evidence="4" id="KW-1185">Reference proteome</keyword>
<dbReference type="EMBL" id="CP036525">
    <property type="protein sequence ID" value="QDT02215.1"/>
    <property type="molecule type" value="Genomic_DNA"/>
</dbReference>
<feature type="region of interest" description="Disordered" evidence="1">
    <location>
        <begin position="166"/>
        <end position="196"/>
    </location>
</feature>
<keyword evidence="2" id="KW-0812">Transmembrane</keyword>